<dbReference type="InterPro" id="IPR005365">
    <property type="entry name" value="Npr3"/>
</dbReference>
<evidence type="ECO:0000313" key="8">
    <source>
        <dbReference type="EMBL" id="KXT02608.1"/>
    </source>
</evidence>
<dbReference type="PANTHER" id="PTHR13153:SF5">
    <property type="entry name" value="GATOR COMPLEX PROTEIN NPRL3"/>
    <property type="match status" value="1"/>
</dbReference>
<dbReference type="Pfam" id="PF03666">
    <property type="entry name" value="NPR3"/>
    <property type="match status" value="1"/>
</dbReference>
<dbReference type="GO" id="GO:1990130">
    <property type="term" value="C:GATOR1 complex"/>
    <property type="evidence" value="ECO:0007669"/>
    <property type="project" value="TreeGrafter"/>
</dbReference>
<dbReference type="GO" id="GO:1904262">
    <property type="term" value="P:negative regulation of TORC1 signaling"/>
    <property type="evidence" value="ECO:0007669"/>
    <property type="project" value="TreeGrafter"/>
</dbReference>
<reference evidence="8 9" key="1">
    <citation type="submission" date="2015-07" db="EMBL/GenBank/DDBJ databases">
        <title>Comparative genomics of the Sigatoka disease complex on banana suggests a link between parallel evolutionary changes in Pseudocercospora fijiensis and Pseudocercospora eumusae and increased virulence on the banana host.</title>
        <authorList>
            <person name="Chang T.-C."/>
            <person name="Salvucci A."/>
            <person name="Crous P.W."/>
            <person name="Stergiopoulos I."/>
        </authorList>
    </citation>
    <scope>NUCLEOTIDE SEQUENCE [LARGE SCALE GENOMIC DNA]</scope>
    <source>
        <strain evidence="8 9">CBS 114824</strain>
    </source>
</reference>
<comment type="subcellular location">
    <subcellularLocation>
        <location evidence="5">Vacuole membrane</location>
        <topology evidence="5">Peripheral membrane protein</topology>
    </subcellularLocation>
</comment>
<organism evidence="8 9">
    <name type="scientific">Pseudocercospora eumusae</name>
    <dbReference type="NCBI Taxonomy" id="321146"/>
    <lineage>
        <taxon>Eukaryota</taxon>
        <taxon>Fungi</taxon>
        <taxon>Dikarya</taxon>
        <taxon>Ascomycota</taxon>
        <taxon>Pezizomycotina</taxon>
        <taxon>Dothideomycetes</taxon>
        <taxon>Dothideomycetidae</taxon>
        <taxon>Mycosphaerellales</taxon>
        <taxon>Mycosphaerellaceae</taxon>
        <taxon>Pseudocercospora</taxon>
    </lineage>
</organism>
<dbReference type="GO" id="GO:0005774">
    <property type="term" value="C:vacuolar membrane"/>
    <property type="evidence" value="ECO:0007669"/>
    <property type="project" value="UniProtKB-SubCell"/>
</dbReference>
<sequence>MAHVKKHAPNGSGLVAVLLITRSRPGPKLVFHYPERPYLPPKRRRREDPDSDDSSDSEDDEDEKASEATAKDNNPVTAPMKGNRYVLPDEANPDLKDGNIIDEASKVLGHSVESLEKVLSPGRWSDRKKFEINLDGLTFVGHPIYAAEDGVWGPKQSANSTLNVPKKSGSKDGQDALDLDIDSLDLTSPKPPSTNHRRDHDFTHVPDSLDSQNDLPFGTSAETNSSANSGSQIEQINMFQVVFVTRGAGHPAQNEAKRIYSDVAKRLNEALEYCQRQADYVARESRRLLTMRSKQKDDQLIEGANLWQRMVEGSELAWALKEVYEKISTGVVAGIRLNGMDMSLYLECLAEDPSFKKAELGPLSALLLLEPKEILLRELAHPDASPLATFIRECTPAKNLTKKALHLSISLDEVLYLSSHLVKWRKARVLSQPLNARNTYVVSPDAPIHDLEQHISAYHKLFPTLPNLPNMLKVLSGRPIKYGLLIPSRDHRTAYMDILSYLVRHGFVVQMRTYGWLKISKEVLERAKSRELPPTRTPVAIRSLLSPRSRAVDDDAVSVTSDRTAVALASTISSRDGKRLSSGTQVPVSDLSKPKDEFSIVLKPTEPSDAEAKLLIALRATFHDGDMKDYFDALLKHFDGEHAFEEIAAREGLKRARVEEWLADLDANDHLMTVRYI</sequence>
<name>A0A139HJC7_9PEZI</name>
<dbReference type="Proteomes" id="UP000070133">
    <property type="component" value="Unassembled WGS sequence"/>
</dbReference>
<feature type="compositionally biased region" description="Acidic residues" evidence="6">
    <location>
        <begin position="49"/>
        <end position="64"/>
    </location>
</feature>
<dbReference type="GO" id="GO:0038202">
    <property type="term" value="P:TORC1 signaling"/>
    <property type="evidence" value="ECO:0007669"/>
    <property type="project" value="TreeGrafter"/>
</dbReference>
<dbReference type="PANTHER" id="PTHR13153">
    <property type="entry name" value="CGTHBA PROTEIN -14 GENE PROTEIN"/>
    <property type="match status" value="1"/>
</dbReference>
<dbReference type="InterPro" id="IPR056603">
    <property type="entry name" value="HTH_NPRL3"/>
</dbReference>
<comment type="similarity">
    <text evidence="1 5">Belongs to the NPR3 family.</text>
</comment>
<evidence type="ECO:0000256" key="6">
    <source>
        <dbReference type="SAM" id="MobiDB-lite"/>
    </source>
</evidence>
<comment type="caution">
    <text evidence="8">The sequence shown here is derived from an EMBL/GenBank/DDBJ whole genome shotgun (WGS) entry which is preliminary data.</text>
</comment>
<protein>
    <recommendedName>
        <fullName evidence="2 5">Nitrogen permease regulator 3</fullName>
    </recommendedName>
    <alternativeName>
        <fullName evidence="4 5">Required for meiotic nuclear division protein 11</fullName>
    </alternativeName>
</protein>
<dbReference type="GO" id="GO:0010508">
    <property type="term" value="P:positive regulation of autophagy"/>
    <property type="evidence" value="ECO:0007669"/>
    <property type="project" value="TreeGrafter"/>
</dbReference>
<proteinExistence type="inferred from homology"/>
<evidence type="ECO:0000313" key="9">
    <source>
        <dbReference type="Proteomes" id="UP000070133"/>
    </source>
</evidence>
<evidence type="ECO:0000259" key="7">
    <source>
        <dbReference type="Pfam" id="PF24064"/>
    </source>
</evidence>
<dbReference type="OrthoDB" id="434783at2759"/>
<feature type="compositionally biased region" description="Polar residues" evidence="6">
    <location>
        <begin position="209"/>
        <end position="230"/>
    </location>
</feature>
<evidence type="ECO:0000256" key="3">
    <source>
        <dbReference type="ARBA" id="ARBA00025376"/>
    </source>
</evidence>
<feature type="domain" description="GATOR1 complex protein NPRL3 C-terminal HTH" evidence="7">
    <location>
        <begin position="611"/>
        <end position="666"/>
    </location>
</feature>
<dbReference type="Pfam" id="PF24064">
    <property type="entry name" value="HTH_NPRL3"/>
    <property type="match status" value="1"/>
</dbReference>
<dbReference type="GO" id="GO:0034198">
    <property type="term" value="P:cellular response to amino acid starvation"/>
    <property type="evidence" value="ECO:0007669"/>
    <property type="project" value="TreeGrafter"/>
</dbReference>
<evidence type="ECO:0000256" key="1">
    <source>
        <dbReference type="ARBA" id="ARBA00010546"/>
    </source>
</evidence>
<evidence type="ECO:0000256" key="5">
    <source>
        <dbReference type="RuleBase" id="RU368069"/>
    </source>
</evidence>
<comment type="function">
    <text evidence="3 5">Mediates inactivation of the TORC1 complex in response to amino acid starvation. Required for meiotic nuclear division.</text>
</comment>
<dbReference type="EMBL" id="LFZN01000040">
    <property type="protein sequence ID" value="KXT02608.1"/>
    <property type="molecule type" value="Genomic_DNA"/>
</dbReference>
<dbReference type="AlphaFoldDB" id="A0A139HJC7"/>
<keyword evidence="5" id="KW-0469">Meiosis</keyword>
<evidence type="ECO:0000256" key="2">
    <source>
        <dbReference type="ARBA" id="ARBA00017880"/>
    </source>
</evidence>
<accession>A0A139HJC7</accession>
<feature type="region of interest" description="Disordered" evidence="6">
    <location>
        <begin position="155"/>
        <end position="230"/>
    </location>
</feature>
<dbReference type="GO" id="GO:0051321">
    <property type="term" value="P:meiotic cell cycle"/>
    <property type="evidence" value="ECO:0007669"/>
    <property type="project" value="UniProtKB-UniRule"/>
</dbReference>
<keyword evidence="9" id="KW-1185">Reference proteome</keyword>
<dbReference type="STRING" id="321146.A0A139HJC7"/>
<keyword evidence="5" id="KW-0732">Signal</keyword>
<feature type="region of interest" description="Disordered" evidence="6">
    <location>
        <begin position="26"/>
        <end position="97"/>
    </location>
</feature>
<gene>
    <name evidence="8" type="ORF">AC578_10648</name>
</gene>
<evidence type="ECO:0000256" key="4">
    <source>
        <dbReference type="ARBA" id="ARBA00030028"/>
    </source>
</evidence>